<protein>
    <submittedName>
        <fullName evidence="1">Uncharacterized protein</fullName>
    </submittedName>
</protein>
<evidence type="ECO:0000313" key="1">
    <source>
        <dbReference type="EMBL" id="VTR33996.1"/>
    </source>
</evidence>
<proteinExistence type="predicted"/>
<sequence>MELINHLLLILLHNLPAASVEAVWPAVQLMLPLIGDQRVWLAIDAQAGMCNTVGIAPDRGPEISSLMQVVLRGLASQQQLTLFP</sequence>
<dbReference type="EMBL" id="CABEEZ010000073">
    <property type="protein sequence ID" value="VTR33996.1"/>
    <property type="molecule type" value="Genomic_DNA"/>
</dbReference>
<name>A0A4U9UKT2_SERFO</name>
<reference evidence="1" key="1">
    <citation type="submission" date="2019-05" db="EMBL/GenBank/DDBJ databases">
        <authorList>
            <consortium name="Pathogen Informatics"/>
        </authorList>
    </citation>
    <scope>NUCLEOTIDE SEQUENCE [LARGE SCALE GENOMIC DNA]</scope>
    <source>
        <strain evidence="1">NCTC12965</strain>
    </source>
</reference>
<accession>A0A4U9UKT2</accession>
<dbReference type="AlphaFoldDB" id="A0A4U9UKT2"/>
<gene>
    <name evidence="1" type="ORF">NCTC12965_03575</name>
</gene>
<organism evidence="1">
    <name type="scientific">Serratia fonticola</name>
    <dbReference type="NCBI Taxonomy" id="47917"/>
    <lineage>
        <taxon>Bacteria</taxon>
        <taxon>Pseudomonadati</taxon>
        <taxon>Pseudomonadota</taxon>
        <taxon>Gammaproteobacteria</taxon>
        <taxon>Enterobacterales</taxon>
        <taxon>Yersiniaceae</taxon>
        <taxon>Serratia</taxon>
    </lineage>
</organism>